<evidence type="ECO:0000313" key="9">
    <source>
        <dbReference type="Proteomes" id="UP000256970"/>
    </source>
</evidence>
<feature type="binding site" evidence="6">
    <location>
        <position position="157"/>
    </location>
    <ligand>
        <name>ATP</name>
        <dbReference type="ChEBI" id="CHEBI:30616"/>
    </ligand>
</feature>
<feature type="binding site" evidence="6">
    <location>
        <position position="514"/>
    </location>
    <ligand>
        <name>ATP</name>
        <dbReference type="ChEBI" id="CHEBI:30616"/>
    </ligand>
</feature>
<dbReference type="CDD" id="cd00823">
    <property type="entry name" value="TopoIIB_Trans"/>
    <property type="match status" value="1"/>
</dbReference>
<dbReference type="SUPFAM" id="SSF54211">
    <property type="entry name" value="Ribosomal protein S5 domain 2-like"/>
    <property type="match status" value="1"/>
</dbReference>
<evidence type="ECO:0000259" key="7">
    <source>
        <dbReference type="Pfam" id="PF09239"/>
    </source>
</evidence>
<comment type="function">
    <text evidence="6">Component of the DNA topoisomerase VI involved in chromatin organization and progression of endoreduplication cycles. Relaxes both positive and negative superturns and exhibits a strong decatenase activity. The B subunit binds ATP.</text>
</comment>
<name>A0A383WHG7_TETOB</name>
<dbReference type="HAMAP" id="MF_00322">
    <property type="entry name" value="Top6B"/>
    <property type="match status" value="1"/>
</dbReference>
<dbReference type="STRING" id="3088.A0A383WHG7"/>
<evidence type="ECO:0000256" key="3">
    <source>
        <dbReference type="ARBA" id="ARBA00023029"/>
    </source>
</evidence>
<proteinExistence type="inferred from homology"/>
<evidence type="ECO:0000256" key="1">
    <source>
        <dbReference type="ARBA" id="ARBA00022741"/>
    </source>
</evidence>
<protein>
    <recommendedName>
        <fullName evidence="6">DNA topoisomerase 6 subunit B</fullName>
        <ecNumber evidence="6">5.6.2.2</ecNumber>
    </recommendedName>
</protein>
<keyword evidence="9" id="KW-1185">Reference proteome</keyword>
<dbReference type="NCBIfam" id="NF003218">
    <property type="entry name" value="PRK04184.1"/>
    <property type="match status" value="1"/>
</dbReference>
<dbReference type="GO" id="GO:0005524">
    <property type="term" value="F:ATP binding"/>
    <property type="evidence" value="ECO:0007669"/>
    <property type="project" value="UniProtKB-UniRule"/>
</dbReference>
<dbReference type="EC" id="5.6.2.2" evidence="6"/>
<dbReference type="PANTHER" id="PTHR48444:SF1">
    <property type="entry name" value="DNA TOPOISOMERASE 6 SUBUNIT B"/>
    <property type="match status" value="1"/>
</dbReference>
<reference evidence="8 9" key="1">
    <citation type="submission" date="2016-10" db="EMBL/GenBank/DDBJ databases">
        <authorList>
            <person name="Cai Z."/>
        </authorList>
    </citation>
    <scope>NUCLEOTIDE SEQUENCE [LARGE SCALE GENOMIC DNA]</scope>
</reference>
<dbReference type="Pfam" id="PF09239">
    <property type="entry name" value="Topo-VIb_trans"/>
    <property type="match status" value="1"/>
</dbReference>
<comment type="subunit">
    <text evidence="6">Homodimer. Heterotetramer of two TOP6A and two TOP6B subunits.</text>
</comment>
<keyword evidence="4 6" id="KW-0238">DNA-binding</keyword>
<evidence type="ECO:0000256" key="4">
    <source>
        <dbReference type="ARBA" id="ARBA00023125"/>
    </source>
</evidence>
<dbReference type="SUPFAM" id="SSF55874">
    <property type="entry name" value="ATPase domain of HSP90 chaperone/DNA topoisomerase II/histidine kinase"/>
    <property type="match status" value="1"/>
</dbReference>
<dbReference type="Gene3D" id="3.30.565.10">
    <property type="entry name" value="Histidine kinase-like ATPase, C-terminal domain"/>
    <property type="match status" value="1"/>
</dbReference>
<organism evidence="8 9">
    <name type="scientific">Tetradesmus obliquus</name>
    <name type="common">Green alga</name>
    <name type="synonym">Acutodesmus obliquus</name>
    <dbReference type="NCBI Taxonomy" id="3088"/>
    <lineage>
        <taxon>Eukaryota</taxon>
        <taxon>Viridiplantae</taxon>
        <taxon>Chlorophyta</taxon>
        <taxon>core chlorophytes</taxon>
        <taxon>Chlorophyceae</taxon>
        <taxon>CS clade</taxon>
        <taxon>Sphaeropleales</taxon>
        <taxon>Scenedesmaceae</taxon>
        <taxon>Tetradesmus</taxon>
    </lineage>
</organism>
<evidence type="ECO:0000313" key="8">
    <source>
        <dbReference type="EMBL" id="SZX76890.1"/>
    </source>
</evidence>
<dbReference type="InterPro" id="IPR014721">
    <property type="entry name" value="Ribsml_uS5_D2-typ_fold_subgr"/>
</dbReference>
<keyword evidence="5 6" id="KW-0413">Isomerase</keyword>
<dbReference type="PANTHER" id="PTHR48444">
    <property type="entry name" value="DNA TOPOISOMERASE 6 SUBUNIT B"/>
    <property type="match status" value="1"/>
</dbReference>
<sequence length="763" mass="83681">MSKAGKGGSDKLQQKSPAEFFAENKNIAGFDNPGKCLYTTVRELVENALDSAESISVLPLVEITIEEVSRARLNTLRGLGDHARVDEQLYHDYESEDARKKRLAKEAKEKQRLEKLAASKGEAAAAAAAADAARKAADGKKAGPARGTLFYKVTVKDNGCGMSHADIPNMLGRVLSGTKYGVKQTRGKFGLGAKMALIWSKMTTGLPFSISSALRKQDFRSQYELDIDIHKNAPNVHSAAKLPNADGWHGACLSLTIEGNWSSYRAKLLKYLRQIAVITPYAQFSFQYIAEDPKSSLKLTFRRRTDVMPPPPKITKHHPSSVDLELVKRLITETKATSLSAFLTREFDQVSKALSGRLIGELRSGGVNASTDPKQLSSQQVVRLHQLLHEVRFADPSGSHLSPAGEYNLRLGVMKELQPELIATHAGDVRVFEGHAFIVEAAVSLGGRELRPGINVYRFANRIPLLFEGGSDVITRTATKRINWGSYKINQSSDRVGVFVSIVSTKIPFKGAGKEYIGDDVEEMVSAVKAAIQQCCAQLRVRGSRWNSCLIAGSSWGNVEEMVGAVKATIQQCCVQLREMVVAVKAAIQQCCAQLRVSRSLRHHCLNARSVWGCVEMVSAVKAAIQQCCAQLRVKIAKALALREQQQRRRNLTKYIPDAAGAIFTVLAAMAGSDPRGPKRRRLQDSSNLLQQVARKEVVQAMLEKKLAEHVERIDTDMALEFQVAQGLAGGAAKQQLWLAPLCDKTHYGAELHANACVVRLLH</sequence>
<evidence type="ECO:0000256" key="6">
    <source>
        <dbReference type="HAMAP-Rule" id="MF_03165"/>
    </source>
</evidence>
<dbReference type="AlphaFoldDB" id="A0A383WHG7"/>
<dbReference type="Gene3D" id="3.30.230.10">
    <property type="match status" value="2"/>
</dbReference>
<dbReference type="GO" id="GO:0003918">
    <property type="term" value="F:DNA topoisomerase type II (double strand cut, ATP-hydrolyzing) activity"/>
    <property type="evidence" value="ECO:0007669"/>
    <property type="project" value="UniProtKB-UniRule"/>
</dbReference>
<feature type="binding site" evidence="6">
    <location>
        <position position="47"/>
    </location>
    <ligand>
        <name>ATP</name>
        <dbReference type="ChEBI" id="CHEBI:30616"/>
    </ligand>
</feature>
<dbReference type="InterPro" id="IPR020568">
    <property type="entry name" value="Ribosomal_Su5_D2-typ_SF"/>
</dbReference>
<keyword evidence="6" id="KW-0539">Nucleus</keyword>
<dbReference type="GO" id="GO:0005634">
    <property type="term" value="C:nucleus"/>
    <property type="evidence" value="ECO:0007669"/>
    <property type="project" value="UniProtKB-SubCell"/>
</dbReference>
<dbReference type="Gene3D" id="1.10.8.50">
    <property type="match status" value="1"/>
</dbReference>
<comment type="similarity">
    <text evidence="6">Belongs to the TOP6B family.</text>
</comment>
<comment type="catalytic activity">
    <reaction evidence="6">
        <text>ATP-dependent breakage, passage and rejoining of double-stranded DNA.</text>
        <dbReference type="EC" id="5.6.2.2"/>
    </reaction>
</comment>
<evidence type="ECO:0000256" key="2">
    <source>
        <dbReference type="ARBA" id="ARBA00022840"/>
    </source>
</evidence>
<gene>
    <name evidence="6" type="primary">TOP6B</name>
    <name evidence="8" type="ORF">BQ4739_LOCUS17254</name>
</gene>
<dbReference type="GO" id="GO:0006265">
    <property type="term" value="P:DNA topological change"/>
    <property type="evidence" value="ECO:0007669"/>
    <property type="project" value="UniProtKB-UniRule"/>
</dbReference>
<evidence type="ECO:0000256" key="5">
    <source>
        <dbReference type="ARBA" id="ARBA00023235"/>
    </source>
</evidence>
<dbReference type="Pfam" id="PF13589">
    <property type="entry name" value="HATPase_c_3"/>
    <property type="match status" value="1"/>
</dbReference>
<accession>A0A383WHG7</accession>
<keyword evidence="1 6" id="KW-0547">Nucleotide-binding</keyword>
<keyword evidence="2 6" id="KW-0067">ATP-binding</keyword>
<feature type="binding site" evidence="6">
    <location>
        <begin position="187"/>
        <end position="194"/>
    </location>
    <ligand>
        <name>ATP</name>
        <dbReference type="ChEBI" id="CHEBI:30616"/>
    </ligand>
</feature>
<dbReference type="InterPro" id="IPR015320">
    <property type="entry name" value="TopoVI_B_transducer"/>
</dbReference>
<feature type="binding site" evidence="6">
    <location>
        <begin position="178"/>
        <end position="179"/>
    </location>
    <ligand>
        <name>ATP</name>
        <dbReference type="ChEBI" id="CHEBI:30616"/>
    </ligand>
</feature>
<dbReference type="InterPro" id="IPR005734">
    <property type="entry name" value="TopoVI_B"/>
</dbReference>
<dbReference type="GO" id="GO:0009330">
    <property type="term" value="C:DNA topoisomerase type II (double strand cut, ATP-hydrolyzing) complex"/>
    <property type="evidence" value="ECO:0007669"/>
    <property type="project" value="UniProtKB-UniRule"/>
</dbReference>
<dbReference type="EMBL" id="FNXT01001268">
    <property type="protein sequence ID" value="SZX76890.1"/>
    <property type="molecule type" value="Genomic_DNA"/>
</dbReference>
<dbReference type="GO" id="GO:0003677">
    <property type="term" value="F:DNA binding"/>
    <property type="evidence" value="ECO:0007669"/>
    <property type="project" value="UniProtKB-UniRule"/>
</dbReference>
<dbReference type="Proteomes" id="UP000256970">
    <property type="component" value="Unassembled WGS sequence"/>
</dbReference>
<comment type="subcellular location">
    <subcellularLocation>
        <location evidence="6">Nucleus</location>
    </subcellularLocation>
</comment>
<dbReference type="InterPro" id="IPR036890">
    <property type="entry name" value="HATPase_C_sf"/>
</dbReference>
<feature type="domain" description="DNA topoisomerase VI subunit B transducer" evidence="7">
    <location>
        <begin position="396"/>
        <end position="541"/>
    </location>
</feature>
<keyword evidence="3 6" id="KW-0799">Topoisomerase</keyword>